<reference evidence="2" key="1">
    <citation type="submission" date="2023-07" db="EMBL/GenBank/DDBJ databases">
        <title>A chromosome-level genome assembly of Lolium multiflorum.</title>
        <authorList>
            <person name="Chen Y."/>
            <person name="Copetti D."/>
            <person name="Kolliker R."/>
            <person name="Studer B."/>
        </authorList>
    </citation>
    <scope>NUCLEOTIDE SEQUENCE</scope>
    <source>
        <strain evidence="2">02402/16</strain>
        <tissue evidence="2">Leaf</tissue>
    </source>
</reference>
<evidence type="ECO:0000259" key="1">
    <source>
        <dbReference type="PROSITE" id="PS50181"/>
    </source>
</evidence>
<dbReference type="Proteomes" id="UP001231189">
    <property type="component" value="Unassembled WGS sequence"/>
</dbReference>
<sequence>MLPNDVLLNILDRLDTLDAIRTCVVSTRTQYLPTMLSQIVIVLGAWELHRLNDRVVEVTDKILTTRSPQIPIRKLKLRFIMRGDDHLRIGRSVALAMASHKIDAAEFEVMTKRCFHHGDGPDPLYFAQQFNGFIRECPDAFAGLTRLYLQNLRFDDVSDIPNILIACKQLESLCFFRCDTKNLASVLRVEHARLLELDINFGQLLTVELTCLPKLQRVRYNTWFYAVDPLVLLSVPQLSKMTLSCAYGVDITLKLSEMLANVHTIDNLELDFQSQKVLSNDLCLL</sequence>
<dbReference type="Gene3D" id="3.80.10.10">
    <property type="entry name" value="Ribonuclease Inhibitor"/>
    <property type="match status" value="1"/>
</dbReference>
<gene>
    <name evidence="2" type="ORF">QYE76_026531</name>
</gene>
<dbReference type="EMBL" id="JAUUTY010000006">
    <property type="protein sequence ID" value="KAK1621014.1"/>
    <property type="molecule type" value="Genomic_DNA"/>
</dbReference>
<accession>A0AAD8RJU1</accession>
<dbReference type="InterPro" id="IPR032675">
    <property type="entry name" value="LRR_dom_sf"/>
</dbReference>
<evidence type="ECO:0000313" key="3">
    <source>
        <dbReference type="Proteomes" id="UP001231189"/>
    </source>
</evidence>
<dbReference type="AlphaFoldDB" id="A0AAD8RJU1"/>
<organism evidence="2 3">
    <name type="scientific">Lolium multiflorum</name>
    <name type="common">Italian ryegrass</name>
    <name type="synonym">Lolium perenne subsp. multiflorum</name>
    <dbReference type="NCBI Taxonomy" id="4521"/>
    <lineage>
        <taxon>Eukaryota</taxon>
        <taxon>Viridiplantae</taxon>
        <taxon>Streptophyta</taxon>
        <taxon>Embryophyta</taxon>
        <taxon>Tracheophyta</taxon>
        <taxon>Spermatophyta</taxon>
        <taxon>Magnoliopsida</taxon>
        <taxon>Liliopsida</taxon>
        <taxon>Poales</taxon>
        <taxon>Poaceae</taxon>
        <taxon>BOP clade</taxon>
        <taxon>Pooideae</taxon>
        <taxon>Poodae</taxon>
        <taxon>Poeae</taxon>
        <taxon>Poeae Chloroplast Group 2 (Poeae type)</taxon>
        <taxon>Loliodinae</taxon>
        <taxon>Loliinae</taxon>
        <taxon>Lolium</taxon>
    </lineage>
</organism>
<dbReference type="Pfam" id="PF00646">
    <property type="entry name" value="F-box"/>
    <property type="match status" value="1"/>
</dbReference>
<dbReference type="SUPFAM" id="SSF52058">
    <property type="entry name" value="L domain-like"/>
    <property type="match status" value="1"/>
</dbReference>
<name>A0AAD8RJU1_LOLMU</name>
<dbReference type="SUPFAM" id="SSF81383">
    <property type="entry name" value="F-box domain"/>
    <property type="match status" value="1"/>
</dbReference>
<feature type="domain" description="F-box" evidence="1">
    <location>
        <begin position="1"/>
        <end position="32"/>
    </location>
</feature>
<dbReference type="PROSITE" id="PS50181">
    <property type="entry name" value="FBOX"/>
    <property type="match status" value="1"/>
</dbReference>
<dbReference type="InterPro" id="IPR036047">
    <property type="entry name" value="F-box-like_dom_sf"/>
</dbReference>
<evidence type="ECO:0000313" key="2">
    <source>
        <dbReference type="EMBL" id="KAK1621014.1"/>
    </source>
</evidence>
<dbReference type="InterPro" id="IPR001810">
    <property type="entry name" value="F-box_dom"/>
</dbReference>
<protein>
    <recommendedName>
        <fullName evidence="1">F-box domain-containing protein</fullName>
    </recommendedName>
</protein>
<proteinExistence type="predicted"/>
<dbReference type="PANTHER" id="PTHR32153">
    <property type="entry name" value="OJ000223_09.16 PROTEIN"/>
    <property type="match status" value="1"/>
</dbReference>
<keyword evidence="3" id="KW-1185">Reference proteome</keyword>
<dbReference type="InterPro" id="IPR044997">
    <property type="entry name" value="F-box_plant"/>
</dbReference>
<comment type="caution">
    <text evidence="2">The sequence shown here is derived from an EMBL/GenBank/DDBJ whole genome shotgun (WGS) entry which is preliminary data.</text>
</comment>